<keyword evidence="2" id="KW-0732">Signal</keyword>
<dbReference type="Pfam" id="PF04955">
    <property type="entry name" value="HupE_UreJ"/>
    <property type="match status" value="1"/>
</dbReference>
<evidence type="ECO:0000313" key="3">
    <source>
        <dbReference type="EMBL" id="GGJ20091.1"/>
    </source>
</evidence>
<name>A0A917KM26_9PROT</name>
<organism evidence="3 4">
    <name type="scientific">Neoroseomonas lacus</name>
    <dbReference type="NCBI Taxonomy" id="287609"/>
    <lineage>
        <taxon>Bacteria</taxon>
        <taxon>Pseudomonadati</taxon>
        <taxon>Pseudomonadota</taxon>
        <taxon>Alphaproteobacteria</taxon>
        <taxon>Acetobacterales</taxon>
        <taxon>Acetobacteraceae</taxon>
        <taxon>Neoroseomonas</taxon>
    </lineage>
</organism>
<keyword evidence="1" id="KW-0472">Membrane</keyword>
<feature type="transmembrane region" description="Helical" evidence="1">
    <location>
        <begin position="138"/>
        <end position="157"/>
    </location>
</feature>
<gene>
    <name evidence="3" type="ORF">GCM10011320_29240</name>
</gene>
<sequence length="189" mass="18156">MTQRLLRASALILPLLAAGPAFAHGGHAEGLAAGFTHPLLGVDHLVAMLAIGLWAAQSGMARGWALPAAFLGGMAGGIGLGLVSALPAWIEPGVAATVLVLGLVVALAVPMRAAVALPLAAGFGLLHGAAHGGEIGGSVLLTAAGMLAASALLHATGFAMGRLANGRAALLRSGGAGIAAAGVALLVLG</sequence>
<evidence type="ECO:0000256" key="2">
    <source>
        <dbReference type="SAM" id="SignalP"/>
    </source>
</evidence>
<comment type="caution">
    <text evidence="3">The sequence shown here is derived from an EMBL/GenBank/DDBJ whole genome shotgun (WGS) entry which is preliminary data.</text>
</comment>
<evidence type="ECO:0000313" key="4">
    <source>
        <dbReference type="Proteomes" id="UP000661507"/>
    </source>
</evidence>
<dbReference type="AlphaFoldDB" id="A0A917KM26"/>
<proteinExistence type="predicted"/>
<dbReference type="InterPro" id="IPR007038">
    <property type="entry name" value="HupE_UreJ"/>
</dbReference>
<keyword evidence="4" id="KW-1185">Reference proteome</keyword>
<evidence type="ECO:0008006" key="5">
    <source>
        <dbReference type="Google" id="ProtNLM"/>
    </source>
</evidence>
<feature type="signal peptide" evidence="2">
    <location>
        <begin position="1"/>
        <end position="23"/>
    </location>
</feature>
<dbReference type="RefSeq" id="WP_188967826.1">
    <property type="nucleotide sequence ID" value="NZ_BMKW01000007.1"/>
</dbReference>
<accession>A0A917KM26</accession>
<reference evidence="3" key="1">
    <citation type="journal article" date="2014" name="Int. J. Syst. Evol. Microbiol.">
        <title>Complete genome sequence of Corynebacterium casei LMG S-19264T (=DSM 44701T), isolated from a smear-ripened cheese.</title>
        <authorList>
            <consortium name="US DOE Joint Genome Institute (JGI-PGF)"/>
            <person name="Walter F."/>
            <person name="Albersmeier A."/>
            <person name="Kalinowski J."/>
            <person name="Ruckert C."/>
        </authorList>
    </citation>
    <scope>NUCLEOTIDE SEQUENCE</scope>
    <source>
        <strain evidence="3">CGMCC 1.3617</strain>
    </source>
</reference>
<reference evidence="3" key="2">
    <citation type="submission" date="2020-09" db="EMBL/GenBank/DDBJ databases">
        <authorList>
            <person name="Sun Q."/>
            <person name="Zhou Y."/>
        </authorList>
    </citation>
    <scope>NUCLEOTIDE SEQUENCE</scope>
    <source>
        <strain evidence="3">CGMCC 1.3617</strain>
    </source>
</reference>
<feature type="transmembrane region" description="Helical" evidence="1">
    <location>
        <begin position="169"/>
        <end position="188"/>
    </location>
</feature>
<dbReference type="PIRSF" id="PIRSF016919">
    <property type="entry name" value="HupE_UreJ"/>
    <property type="match status" value="1"/>
</dbReference>
<feature type="transmembrane region" description="Helical" evidence="1">
    <location>
        <begin position="96"/>
        <end position="126"/>
    </location>
</feature>
<evidence type="ECO:0000256" key="1">
    <source>
        <dbReference type="SAM" id="Phobius"/>
    </source>
</evidence>
<dbReference type="EMBL" id="BMKW01000007">
    <property type="protein sequence ID" value="GGJ20091.1"/>
    <property type="molecule type" value="Genomic_DNA"/>
</dbReference>
<dbReference type="Proteomes" id="UP000661507">
    <property type="component" value="Unassembled WGS sequence"/>
</dbReference>
<keyword evidence="1" id="KW-0812">Transmembrane</keyword>
<feature type="transmembrane region" description="Helical" evidence="1">
    <location>
        <begin position="68"/>
        <end position="90"/>
    </location>
</feature>
<keyword evidence="1" id="KW-1133">Transmembrane helix</keyword>
<feature type="chain" id="PRO_5037885050" description="HupE/UreJ family protein" evidence="2">
    <location>
        <begin position="24"/>
        <end position="189"/>
    </location>
</feature>
<protein>
    <recommendedName>
        <fullName evidence="5">HupE/UreJ family protein</fullName>
    </recommendedName>
</protein>